<dbReference type="NCBIfam" id="TIGR00517">
    <property type="entry name" value="acyl_carrier"/>
    <property type="match status" value="1"/>
</dbReference>
<dbReference type="Proteomes" id="UP000070394">
    <property type="component" value="Unassembled WGS sequence"/>
</dbReference>
<keyword evidence="7" id="KW-0963">Cytoplasm</keyword>
<evidence type="ECO:0000256" key="3">
    <source>
        <dbReference type="ARBA" id="ARBA00022553"/>
    </source>
</evidence>
<evidence type="ECO:0000256" key="9">
    <source>
        <dbReference type="RuleBase" id="RU003545"/>
    </source>
</evidence>
<comment type="subcellular location">
    <subcellularLocation>
        <location evidence="7">Cytoplasm</location>
    </subcellularLocation>
</comment>
<keyword evidence="4 7" id="KW-0276">Fatty acid metabolism</keyword>
<gene>
    <name evidence="7" type="primary">acpP</name>
    <name evidence="11" type="ORF">HMPREF1866_00777</name>
</gene>
<evidence type="ECO:0000256" key="5">
    <source>
        <dbReference type="ARBA" id="ARBA00023098"/>
    </source>
</evidence>
<keyword evidence="1 7" id="KW-0596">Phosphopantetheine</keyword>
<sequence>MEKKMEFEKLKKIIAEVLNIDENTIELSSSFVDDLGADSLDLFEIITGIEEEFELEIPQEVAENIHTVNDAVEEIKKATDAR</sequence>
<evidence type="ECO:0000256" key="4">
    <source>
        <dbReference type="ARBA" id="ARBA00022832"/>
    </source>
</evidence>
<keyword evidence="3 7" id="KW-0597">Phosphoprotein</keyword>
<dbReference type="PANTHER" id="PTHR20863:SF76">
    <property type="entry name" value="CARRIER DOMAIN-CONTAINING PROTEIN"/>
    <property type="match status" value="1"/>
</dbReference>
<dbReference type="PATRIC" id="fig|467210.3.peg.768"/>
<dbReference type="GO" id="GO:0005829">
    <property type="term" value="C:cytosol"/>
    <property type="evidence" value="ECO:0007669"/>
    <property type="project" value="TreeGrafter"/>
</dbReference>
<dbReference type="GO" id="GO:0016020">
    <property type="term" value="C:membrane"/>
    <property type="evidence" value="ECO:0007669"/>
    <property type="project" value="GOC"/>
</dbReference>
<organism evidence="11 12">
    <name type="scientific">Lachnoanaerobaculum saburreum</name>
    <dbReference type="NCBI Taxonomy" id="467210"/>
    <lineage>
        <taxon>Bacteria</taxon>
        <taxon>Bacillati</taxon>
        <taxon>Bacillota</taxon>
        <taxon>Clostridia</taxon>
        <taxon>Lachnospirales</taxon>
        <taxon>Lachnospiraceae</taxon>
        <taxon>Lachnoanaerobaculum</taxon>
    </lineage>
</organism>
<dbReference type="UniPathway" id="UPA00094"/>
<dbReference type="GO" id="GO:0009245">
    <property type="term" value="P:lipid A biosynthetic process"/>
    <property type="evidence" value="ECO:0007669"/>
    <property type="project" value="TreeGrafter"/>
</dbReference>
<comment type="caution">
    <text evidence="11">The sequence shown here is derived from an EMBL/GenBank/DDBJ whole genome shotgun (WGS) entry which is preliminary data.</text>
</comment>
<dbReference type="AlphaFoldDB" id="A0A133ZX24"/>
<dbReference type="NCBIfam" id="NF002150">
    <property type="entry name" value="PRK00982.1-4"/>
    <property type="match status" value="1"/>
</dbReference>
<keyword evidence="12" id="KW-1185">Reference proteome</keyword>
<comment type="pathway">
    <text evidence="7 9">Lipid metabolism; fatty acid biosynthesis.</text>
</comment>
<dbReference type="NCBIfam" id="NF002148">
    <property type="entry name" value="PRK00982.1-2"/>
    <property type="match status" value="1"/>
</dbReference>
<dbReference type="Pfam" id="PF00550">
    <property type="entry name" value="PP-binding"/>
    <property type="match status" value="1"/>
</dbReference>
<dbReference type="GO" id="GO:0000035">
    <property type="term" value="F:acyl binding"/>
    <property type="evidence" value="ECO:0007669"/>
    <property type="project" value="TreeGrafter"/>
</dbReference>
<dbReference type="PANTHER" id="PTHR20863">
    <property type="entry name" value="ACYL CARRIER PROTEIN"/>
    <property type="match status" value="1"/>
</dbReference>
<evidence type="ECO:0000256" key="7">
    <source>
        <dbReference type="HAMAP-Rule" id="MF_01217"/>
    </source>
</evidence>
<comment type="similarity">
    <text evidence="7">Belongs to the acyl carrier protein (ACP) family.</text>
</comment>
<dbReference type="Gene3D" id="1.10.1200.10">
    <property type="entry name" value="ACP-like"/>
    <property type="match status" value="1"/>
</dbReference>
<name>A0A133ZX24_9FIRM</name>
<comment type="PTM">
    <text evidence="7">4'-phosphopantetheine is transferred from CoA to a specific serine of apo-ACP by AcpS. This modification is essential for activity because fatty acids are bound in thioester linkage to the sulfhydryl of the prosthetic group.</text>
</comment>
<protein>
    <recommendedName>
        <fullName evidence="7 8">Acyl carrier protein</fullName>
        <shortName evidence="7">ACP</shortName>
    </recommendedName>
</protein>
<evidence type="ECO:0000259" key="10">
    <source>
        <dbReference type="PROSITE" id="PS50075"/>
    </source>
</evidence>
<evidence type="ECO:0000313" key="11">
    <source>
        <dbReference type="EMBL" id="KXB59995.1"/>
    </source>
</evidence>
<dbReference type="STRING" id="467210.HMPREF1866_00777"/>
<dbReference type="PROSITE" id="PS50075">
    <property type="entry name" value="CARRIER"/>
    <property type="match status" value="1"/>
</dbReference>
<accession>A0A133ZX24</accession>
<evidence type="ECO:0000256" key="2">
    <source>
        <dbReference type="ARBA" id="ARBA00022516"/>
    </source>
</evidence>
<dbReference type="InterPro" id="IPR003231">
    <property type="entry name" value="ACP"/>
</dbReference>
<dbReference type="InterPro" id="IPR036736">
    <property type="entry name" value="ACP-like_sf"/>
</dbReference>
<proteinExistence type="inferred from homology"/>
<dbReference type="GO" id="GO:0000036">
    <property type="term" value="F:acyl carrier activity"/>
    <property type="evidence" value="ECO:0007669"/>
    <property type="project" value="UniProtKB-UniRule"/>
</dbReference>
<feature type="domain" description="Carrier" evidence="10">
    <location>
        <begin position="4"/>
        <end position="79"/>
    </location>
</feature>
<keyword evidence="2 7" id="KW-0444">Lipid biosynthesis</keyword>
<evidence type="ECO:0000256" key="6">
    <source>
        <dbReference type="ARBA" id="ARBA00023160"/>
    </source>
</evidence>
<comment type="PTM">
    <text evidence="9">4'-phosphopantetheine is transferred from CoA to a specific serine of apo-ACP by acpS.</text>
</comment>
<reference evidence="12" key="1">
    <citation type="submission" date="2016-01" db="EMBL/GenBank/DDBJ databases">
        <authorList>
            <person name="Mitreva M."/>
            <person name="Pepin K.H."/>
            <person name="Mihindukulasuriya K.A."/>
            <person name="Fulton R."/>
            <person name="Fronick C."/>
            <person name="O'Laughlin M."/>
            <person name="Miner T."/>
            <person name="Herter B."/>
            <person name="Rosa B.A."/>
            <person name="Cordes M."/>
            <person name="Tomlinson C."/>
            <person name="Wollam A."/>
            <person name="Palsikar V.B."/>
            <person name="Mardis E.R."/>
            <person name="Wilson R.K."/>
        </authorList>
    </citation>
    <scope>NUCLEOTIDE SEQUENCE [LARGE SCALE GENOMIC DNA]</scope>
    <source>
        <strain evidence="12">DNF00896</strain>
    </source>
</reference>
<dbReference type="HAMAP" id="MF_01217">
    <property type="entry name" value="Acyl_carrier"/>
    <property type="match status" value="1"/>
</dbReference>
<evidence type="ECO:0000256" key="8">
    <source>
        <dbReference type="NCBIfam" id="TIGR00517"/>
    </source>
</evidence>
<comment type="function">
    <text evidence="7 9">Carrier of the growing fatty acid chain in fatty acid biosynthesis.</text>
</comment>
<keyword evidence="5 7" id="KW-0443">Lipid metabolism</keyword>
<feature type="modified residue" description="O-(pantetheine 4'-phosphoryl)serine" evidence="7">
    <location>
        <position position="39"/>
    </location>
</feature>
<evidence type="ECO:0000256" key="1">
    <source>
        <dbReference type="ARBA" id="ARBA00022450"/>
    </source>
</evidence>
<evidence type="ECO:0000313" key="12">
    <source>
        <dbReference type="Proteomes" id="UP000070394"/>
    </source>
</evidence>
<dbReference type="SUPFAM" id="SSF47336">
    <property type="entry name" value="ACP-like"/>
    <property type="match status" value="1"/>
</dbReference>
<keyword evidence="6 7" id="KW-0275">Fatty acid biosynthesis</keyword>
<dbReference type="InterPro" id="IPR009081">
    <property type="entry name" value="PP-bd_ACP"/>
</dbReference>
<dbReference type="EMBL" id="LSDA01000020">
    <property type="protein sequence ID" value="KXB59995.1"/>
    <property type="molecule type" value="Genomic_DNA"/>
</dbReference>